<feature type="domain" description="THIF-type NAD/FAD binding fold" evidence="13">
    <location>
        <begin position="9"/>
        <end position="244"/>
    </location>
</feature>
<evidence type="ECO:0000313" key="15">
    <source>
        <dbReference type="Proteomes" id="UP000199729"/>
    </source>
</evidence>
<dbReference type="GO" id="GO:0008146">
    <property type="term" value="F:sulfotransferase activity"/>
    <property type="evidence" value="ECO:0007669"/>
    <property type="project" value="TreeGrafter"/>
</dbReference>
<evidence type="ECO:0000256" key="10">
    <source>
        <dbReference type="ARBA" id="ARBA00075110"/>
    </source>
</evidence>
<keyword evidence="15" id="KW-1185">Reference proteome</keyword>
<comment type="subunit">
    <text evidence="7">Homodimer. Forms a stable heterotetrameric complex of 2 MoeB and 2 MoaD during adenylation of MoaD.</text>
</comment>
<gene>
    <name evidence="14" type="ORF">VITFI_CDS1729</name>
</gene>
<evidence type="ECO:0000256" key="1">
    <source>
        <dbReference type="ARBA" id="ARBA00009919"/>
    </source>
</evidence>
<evidence type="ECO:0000256" key="12">
    <source>
        <dbReference type="ARBA" id="ARBA00078531"/>
    </source>
</evidence>
<evidence type="ECO:0000256" key="4">
    <source>
        <dbReference type="ARBA" id="ARBA00022840"/>
    </source>
</evidence>
<dbReference type="PANTHER" id="PTHR10953">
    <property type="entry name" value="UBIQUITIN-ACTIVATING ENZYME E1"/>
    <property type="match status" value="1"/>
</dbReference>
<comment type="catalytic activity">
    <reaction evidence="5">
        <text>[molybdopterin-synthase sulfur-carrier protein]-C-terminal Gly-Gly + ATP + H(+) = [molybdopterin-synthase sulfur-carrier protein]-C-terminal Gly-Gly-AMP + diphosphate</text>
        <dbReference type="Rhea" id="RHEA:43616"/>
        <dbReference type="Rhea" id="RHEA-COMP:12159"/>
        <dbReference type="Rhea" id="RHEA-COMP:12202"/>
        <dbReference type="ChEBI" id="CHEBI:15378"/>
        <dbReference type="ChEBI" id="CHEBI:30616"/>
        <dbReference type="ChEBI" id="CHEBI:33019"/>
        <dbReference type="ChEBI" id="CHEBI:90618"/>
        <dbReference type="ChEBI" id="CHEBI:90778"/>
        <dbReference type="EC" id="2.7.7.80"/>
    </reaction>
</comment>
<dbReference type="GO" id="GO:0005829">
    <property type="term" value="C:cytosol"/>
    <property type="evidence" value="ECO:0007669"/>
    <property type="project" value="TreeGrafter"/>
</dbReference>
<dbReference type="GO" id="GO:0061605">
    <property type="term" value="F:molybdopterin-synthase adenylyltransferase activity"/>
    <property type="evidence" value="ECO:0007669"/>
    <property type="project" value="UniProtKB-EC"/>
</dbReference>
<dbReference type="NCBIfam" id="NF004281">
    <property type="entry name" value="PRK05690.1"/>
    <property type="match status" value="1"/>
</dbReference>
<evidence type="ECO:0000256" key="2">
    <source>
        <dbReference type="ARBA" id="ARBA00022679"/>
    </source>
</evidence>
<evidence type="ECO:0000256" key="9">
    <source>
        <dbReference type="ARBA" id="ARBA00073635"/>
    </source>
</evidence>
<dbReference type="GO" id="GO:0004792">
    <property type="term" value="F:thiosulfate-cyanide sulfurtransferase activity"/>
    <property type="evidence" value="ECO:0007669"/>
    <property type="project" value="TreeGrafter"/>
</dbReference>
<evidence type="ECO:0000256" key="11">
    <source>
        <dbReference type="ARBA" id="ARBA00075328"/>
    </source>
</evidence>
<keyword evidence="2" id="KW-0808">Transferase</keyword>
<evidence type="ECO:0000313" key="14">
    <source>
        <dbReference type="EMBL" id="ASM77507.1"/>
    </source>
</evidence>
<dbReference type="RefSeq" id="WP_089416597.1">
    <property type="nucleotide sequence ID" value="NZ_CP022423.1"/>
</dbReference>
<reference evidence="14 15" key="1">
    <citation type="submission" date="2017-07" db="EMBL/GenBank/DDBJ databases">
        <title>Complete Genome Sequence of the cosmetic ferment Vitreoscilla filiformis (ATCC15551).</title>
        <authorList>
            <person name="Contreras S."/>
            <person name="Sagory-Zalkind P."/>
            <person name="Blanquart H."/>
            <person name="Iltis A."/>
            <person name="Morand S.C."/>
        </authorList>
    </citation>
    <scope>NUCLEOTIDE SEQUENCE [LARGE SCALE GENOMIC DNA]</scope>
    <source>
        <strain evidence="14 15">ATCC 15551</strain>
    </source>
</reference>
<dbReference type="Gene3D" id="3.40.50.720">
    <property type="entry name" value="NAD(P)-binding Rossmann-like Domain"/>
    <property type="match status" value="1"/>
</dbReference>
<accession>A0A221KF78</accession>
<dbReference type="KEGG" id="vff:VITFI_CDS1729"/>
<dbReference type="GO" id="GO:0005524">
    <property type="term" value="F:ATP binding"/>
    <property type="evidence" value="ECO:0007669"/>
    <property type="project" value="UniProtKB-KW"/>
</dbReference>
<organism evidence="14 15">
    <name type="scientific">Vitreoscilla filiformis</name>
    <dbReference type="NCBI Taxonomy" id="63"/>
    <lineage>
        <taxon>Bacteria</taxon>
        <taxon>Pseudomonadati</taxon>
        <taxon>Pseudomonadota</taxon>
        <taxon>Betaproteobacteria</taxon>
        <taxon>Neisseriales</taxon>
        <taxon>Neisseriaceae</taxon>
        <taxon>Vitreoscilla</taxon>
    </lineage>
</organism>
<dbReference type="Proteomes" id="UP000199729">
    <property type="component" value="Chromosome"/>
</dbReference>
<sequence length="254" mass="27358">MTDEELLRYARHLLLNELGVEGQERLLRSRALVVGAGGLGSPVALYLATAGVGRITLVDHDRVDLTNLQRQIAHTLARVGQPKVASAREAMRAINPDVDVTPCEQRADTAWLDAHVPTVDVVLDCSDNFDTRHRINAACVRHGKPLVSGAAVGFDGQITVYDTRLPHQPCYACVFPPDSTPDEVRCATMGVFAPLVGIIGSMQAAEAIKLLAQVGTSLAGRLQLLDGRSMRWDEIRLSAQAHCPVCGPGAQHHP</sequence>
<comment type="function">
    <text evidence="6">Catalyzes the adenylation by ATP of the carboxyl group of the C-terminal glycine of sulfur carrier protein MoaD.</text>
</comment>
<evidence type="ECO:0000256" key="5">
    <source>
        <dbReference type="ARBA" id="ARBA00052218"/>
    </source>
</evidence>
<evidence type="ECO:0000259" key="13">
    <source>
        <dbReference type="Pfam" id="PF00899"/>
    </source>
</evidence>
<dbReference type="GO" id="GO:0008641">
    <property type="term" value="F:ubiquitin-like modifier activating enzyme activity"/>
    <property type="evidence" value="ECO:0007669"/>
    <property type="project" value="InterPro"/>
</dbReference>
<evidence type="ECO:0000256" key="3">
    <source>
        <dbReference type="ARBA" id="ARBA00022741"/>
    </source>
</evidence>
<dbReference type="AlphaFoldDB" id="A0A221KF78"/>
<evidence type="ECO:0000256" key="8">
    <source>
        <dbReference type="ARBA" id="ARBA00066884"/>
    </source>
</evidence>
<dbReference type="PANTHER" id="PTHR10953:SF102">
    <property type="entry name" value="ADENYLYLTRANSFERASE AND SULFURTRANSFERASE MOCS3"/>
    <property type="match status" value="1"/>
</dbReference>
<dbReference type="InterPro" id="IPR000594">
    <property type="entry name" value="ThiF_NAD_FAD-bd"/>
</dbReference>
<dbReference type="Pfam" id="PF00899">
    <property type="entry name" value="ThiF"/>
    <property type="match status" value="1"/>
</dbReference>
<dbReference type="CDD" id="cd00757">
    <property type="entry name" value="ThiF_MoeB_HesA_family"/>
    <property type="match status" value="1"/>
</dbReference>
<dbReference type="EC" id="2.7.7.80" evidence="8"/>
<comment type="similarity">
    <text evidence="1">Belongs to the HesA/MoeB/ThiF family.</text>
</comment>
<dbReference type="OrthoDB" id="9804286at2"/>
<dbReference type="SUPFAM" id="SSF69572">
    <property type="entry name" value="Activating enzymes of the ubiquitin-like proteins"/>
    <property type="match status" value="1"/>
</dbReference>
<evidence type="ECO:0000256" key="6">
    <source>
        <dbReference type="ARBA" id="ARBA00055169"/>
    </source>
</evidence>
<dbReference type="InterPro" id="IPR045886">
    <property type="entry name" value="ThiF/MoeB/HesA"/>
</dbReference>
<keyword evidence="4" id="KW-0067">ATP-binding</keyword>
<proteinExistence type="inferred from homology"/>
<dbReference type="EMBL" id="CP022423">
    <property type="protein sequence ID" value="ASM77507.1"/>
    <property type="molecule type" value="Genomic_DNA"/>
</dbReference>
<name>A0A221KF78_VITFI</name>
<keyword evidence="3" id="KW-0547">Nucleotide-binding</keyword>
<evidence type="ECO:0000256" key="7">
    <source>
        <dbReference type="ARBA" id="ARBA00063809"/>
    </source>
</evidence>
<protein>
    <recommendedName>
        <fullName evidence="9">Molybdopterin-synthase adenylyltransferase</fullName>
        <ecNumber evidence="8">2.7.7.80</ecNumber>
    </recommendedName>
    <alternativeName>
        <fullName evidence="12">MoaD protein adenylase</fullName>
    </alternativeName>
    <alternativeName>
        <fullName evidence="10">Molybdopterin-converting factor subunit 1 adenylase</fullName>
    </alternativeName>
    <alternativeName>
        <fullName evidence="11">Sulfur carrier protein MoaD adenylyltransferase</fullName>
    </alternativeName>
</protein>
<dbReference type="InterPro" id="IPR035985">
    <property type="entry name" value="Ubiquitin-activating_enz"/>
</dbReference>
<dbReference type="FunFam" id="3.40.50.720:FF:000033">
    <property type="entry name" value="Adenylyltransferase and sulfurtransferase MOCS3"/>
    <property type="match status" value="1"/>
</dbReference>